<feature type="transmembrane region" description="Helical" evidence="1">
    <location>
        <begin position="192"/>
        <end position="210"/>
    </location>
</feature>
<feature type="transmembrane region" description="Helical" evidence="1">
    <location>
        <begin position="285"/>
        <end position="305"/>
    </location>
</feature>
<feature type="transmembrane region" description="Helical" evidence="1">
    <location>
        <begin position="75"/>
        <end position="93"/>
    </location>
</feature>
<comment type="caution">
    <text evidence="2">The sequence shown here is derived from an EMBL/GenBank/DDBJ whole genome shotgun (WGS) entry which is preliminary data.</text>
</comment>
<reference evidence="3" key="1">
    <citation type="journal article" date="2019" name="Int. J. Syst. Evol. Microbiol.">
        <title>The Global Catalogue of Microorganisms (GCM) 10K type strain sequencing project: providing services to taxonomists for standard genome sequencing and annotation.</title>
        <authorList>
            <consortium name="The Broad Institute Genomics Platform"/>
            <consortium name="The Broad Institute Genome Sequencing Center for Infectious Disease"/>
            <person name="Wu L."/>
            <person name="Ma J."/>
        </authorList>
    </citation>
    <scope>NUCLEOTIDE SEQUENCE [LARGE SCALE GENOMIC DNA]</scope>
    <source>
        <strain evidence="3">CGMCC 1.16060</strain>
    </source>
</reference>
<dbReference type="EMBL" id="BMKP01000004">
    <property type="protein sequence ID" value="GGF12575.1"/>
    <property type="molecule type" value="Genomic_DNA"/>
</dbReference>
<evidence type="ECO:0000256" key="1">
    <source>
        <dbReference type="SAM" id="Phobius"/>
    </source>
</evidence>
<evidence type="ECO:0000313" key="2">
    <source>
        <dbReference type="EMBL" id="GGF12575.1"/>
    </source>
</evidence>
<feature type="transmembrane region" description="Helical" evidence="1">
    <location>
        <begin position="37"/>
        <end position="55"/>
    </location>
</feature>
<feature type="transmembrane region" description="Helical" evidence="1">
    <location>
        <begin position="325"/>
        <end position="352"/>
    </location>
</feature>
<dbReference type="Proteomes" id="UP000655016">
    <property type="component" value="Unassembled WGS sequence"/>
</dbReference>
<organism evidence="2 3">
    <name type="scientific">Flavobacterium limi</name>
    <dbReference type="NCBI Taxonomy" id="2045105"/>
    <lineage>
        <taxon>Bacteria</taxon>
        <taxon>Pseudomonadati</taxon>
        <taxon>Bacteroidota</taxon>
        <taxon>Flavobacteriia</taxon>
        <taxon>Flavobacteriales</taxon>
        <taxon>Flavobacteriaceae</taxon>
        <taxon>Flavobacterium</taxon>
    </lineage>
</organism>
<keyword evidence="1" id="KW-0472">Membrane</keyword>
<evidence type="ECO:0008006" key="4">
    <source>
        <dbReference type="Google" id="ProtNLM"/>
    </source>
</evidence>
<evidence type="ECO:0000313" key="3">
    <source>
        <dbReference type="Proteomes" id="UP000655016"/>
    </source>
</evidence>
<feature type="transmembrane region" description="Helical" evidence="1">
    <location>
        <begin position="156"/>
        <end position="186"/>
    </location>
</feature>
<gene>
    <name evidence="2" type="ORF">GCM10011518_22270</name>
</gene>
<proteinExistence type="predicted"/>
<protein>
    <recommendedName>
        <fullName evidence="4">O-antigen ligase like membrane protein</fullName>
    </recommendedName>
</protein>
<keyword evidence="1" id="KW-1133">Transmembrane helix</keyword>
<keyword evidence="1" id="KW-0812">Transmembrane</keyword>
<accession>A0ABQ1UAC8</accession>
<sequence length="368" mass="42742">MLLNFKNLRKVLLHDLLAIIIICSILFIFYSFKSNEIPYFIFVAIVSSYIILLNYRTANFQNKFISDITLLLRFYMYWTLVHVVFLFIGQSLFQPTYVNSYYRQIGYVLWYIDSGGPSFLNNYRLCGLAWEPGIWQMYLNMNLLLMFYWKKRLVEILLSILAIIFTFSTTGILLMLFVVLSYFLYIKSVKNVKAIIIPILILLSLSTLIISNVTDKFQGSGATSSMVRLGDFSLGLKMLERSPIIGEDPKSTLNSSDQMILKVREQNWDDSLQGDKTGYLDAEMVNGFFIFLLDFGLIVGGYLLWKTYNFNLFTNNKLRNIFITIIILTLLSEPISRTGFFFFFVLASIIIVQKKKKNILNNSLKIDY</sequence>
<name>A0ABQ1UAC8_9FLAO</name>
<feature type="transmembrane region" description="Helical" evidence="1">
    <location>
        <begin position="133"/>
        <end position="149"/>
    </location>
</feature>
<feature type="transmembrane region" description="Helical" evidence="1">
    <location>
        <begin position="12"/>
        <end position="31"/>
    </location>
</feature>
<keyword evidence="3" id="KW-1185">Reference proteome</keyword>